<dbReference type="Pfam" id="PF02515">
    <property type="entry name" value="CoA_transf_3"/>
    <property type="match status" value="2"/>
</dbReference>
<dbReference type="Gene3D" id="3.40.50.10540">
    <property type="entry name" value="Crotonobetainyl-coa:carnitine coa-transferase, domain 1"/>
    <property type="match status" value="2"/>
</dbReference>
<organism evidence="3 4">
    <name type="scientific">Neoaquamicrobium sediminum</name>
    <dbReference type="NCBI Taxonomy" id="1849104"/>
    <lineage>
        <taxon>Bacteria</taxon>
        <taxon>Pseudomonadati</taxon>
        <taxon>Pseudomonadota</taxon>
        <taxon>Alphaproteobacteria</taxon>
        <taxon>Hyphomicrobiales</taxon>
        <taxon>Phyllobacteriaceae</taxon>
        <taxon>Neoaquamicrobium</taxon>
    </lineage>
</organism>
<dbReference type="InterPro" id="IPR044855">
    <property type="entry name" value="CoA-Trfase_III_dom3_sf"/>
</dbReference>
<evidence type="ECO:0000313" key="3">
    <source>
        <dbReference type="EMBL" id="MEX4008513.1"/>
    </source>
</evidence>
<dbReference type="InterPro" id="IPR023606">
    <property type="entry name" value="CoA-Trfase_III_dom_1_sf"/>
</dbReference>
<keyword evidence="1 3" id="KW-0808">Transferase</keyword>
<feature type="region of interest" description="Disordered" evidence="2">
    <location>
        <begin position="684"/>
        <end position="717"/>
    </location>
</feature>
<sequence length="717" mass="75955">MGHSALDGMIVVEIGERLAVSACGLLLAQAGATVIVVEPEEAGDRNKWKSRPTLLAGKRSLSSFADAGEIDRVLQAAGVLLLSSDLDRPALAELAARPCADQIVCDITSFGPDAPAQRRGWPEKILQAYSGVADITGPSDAPPTPSDVPVLEFHAGIYAAAGVLAALRVRDRDGVVQRLDVSIHECGINSLATFLPLHYGGKKTQRAGNRHPMAAPWNAYHARDGWLLLCSAKDEHWIKLCDLMGRPELAREGPLVKLVDRVDRVDEVDAVVNQWTGSHSVDECISAFSAGDIASGPIIPVSHFETDANIVHRRMARRVQDPATGRSVLVAGTPLKASRTPGIEPEAAPPRGNADAGHVEARREIPSPGSATPRPPCEGLLVLEIGQYTTAPLAARQLSSLGAEVLKIEPLTGEASRAWPPHQAGTGYFFAMSNSGKRSVSLDLRDPADRELFTALVRKADVLVENMKPGSLTRLGFSPSRLEELNPRLVYCGISGFGADSRHPGRPAFDTVVQAMSGLMDLTRVEDTPVKLGISAGDITGGILALYAILAMIAERERSGLGQSIDLAMQDAAVWLTQTAWNGEDRDTCTIFPVSDGYIAADAGRDDVEAALSGLGHLDRVDASMRLRAAGILAVAVRSVAEVAEDPETSSTGTVVSRMRDGLEWPLLGSPIRLSATAPTAAQPIGALGEGRARAEEIAVGGREPEHGTTGRRQSVG</sequence>
<dbReference type="InterPro" id="IPR003673">
    <property type="entry name" value="CoA-Trfase_fam_III"/>
</dbReference>
<dbReference type="SUPFAM" id="SSF89796">
    <property type="entry name" value="CoA-transferase family III (CaiB/BaiF)"/>
    <property type="match status" value="2"/>
</dbReference>
<comment type="caution">
    <text evidence="3">The sequence shown here is derived from an EMBL/GenBank/DDBJ whole genome shotgun (WGS) entry which is preliminary data.</text>
</comment>
<dbReference type="Gene3D" id="3.30.1540.10">
    <property type="entry name" value="formyl-coa transferase, domain 3"/>
    <property type="match status" value="1"/>
</dbReference>
<evidence type="ECO:0000256" key="2">
    <source>
        <dbReference type="SAM" id="MobiDB-lite"/>
    </source>
</evidence>
<protein>
    <submittedName>
        <fullName evidence="3">CoA transferase</fullName>
        <ecNumber evidence="3">2.8.3.-</ecNumber>
    </submittedName>
</protein>
<evidence type="ECO:0000256" key="1">
    <source>
        <dbReference type="ARBA" id="ARBA00022679"/>
    </source>
</evidence>
<feature type="region of interest" description="Disordered" evidence="2">
    <location>
        <begin position="335"/>
        <end position="375"/>
    </location>
</feature>
<dbReference type="InterPro" id="IPR050483">
    <property type="entry name" value="CoA-transferase_III_domain"/>
</dbReference>
<feature type="compositionally biased region" description="Basic and acidic residues" evidence="2">
    <location>
        <begin position="691"/>
        <end position="709"/>
    </location>
</feature>
<proteinExistence type="predicted"/>
<dbReference type="PANTHER" id="PTHR48207:SF3">
    <property type="entry name" value="SUCCINATE--HYDROXYMETHYLGLUTARATE COA-TRANSFERASE"/>
    <property type="match status" value="1"/>
</dbReference>
<name>A0ABV3WUZ5_9HYPH</name>
<reference evidence="3 4" key="1">
    <citation type="submission" date="2024-01" db="EMBL/GenBank/DDBJ databases">
        <title>New evidence supports the origin of RcGTA from prophage.</title>
        <authorList>
            <person name="Xu Y."/>
            <person name="Liu B."/>
            <person name="Chen F."/>
        </authorList>
    </citation>
    <scope>NUCLEOTIDE SEQUENCE [LARGE SCALE GENOMIC DNA]</scope>
    <source>
        <strain evidence="3 4">CBW1107-2</strain>
    </source>
</reference>
<dbReference type="EMBL" id="JAZHFV010000004">
    <property type="protein sequence ID" value="MEX4008513.1"/>
    <property type="molecule type" value="Genomic_DNA"/>
</dbReference>
<dbReference type="RefSeq" id="WP_368803525.1">
    <property type="nucleotide sequence ID" value="NZ_JAZHFV010000004.1"/>
</dbReference>
<accession>A0ABV3WUZ5</accession>
<dbReference type="GO" id="GO:0016740">
    <property type="term" value="F:transferase activity"/>
    <property type="evidence" value="ECO:0007669"/>
    <property type="project" value="UniProtKB-KW"/>
</dbReference>
<dbReference type="Proteomes" id="UP001559025">
    <property type="component" value="Unassembled WGS sequence"/>
</dbReference>
<dbReference type="PANTHER" id="PTHR48207">
    <property type="entry name" value="SUCCINATE--HYDROXYMETHYLGLUTARATE COA-TRANSFERASE"/>
    <property type="match status" value="1"/>
</dbReference>
<dbReference type="EC" id="2.8.3.-" evidence="3"/>
<gene>
    <name evidence="3" type="ORF">V1479_14465</name>
</gene>
<evidence type="ECO:0000313" key="4">
    <source>
        <dbReference type="Proteomes" id="UP001559025"/>
    </source>
</evidence>
<keyword evidence="4" id="KW-1185">Reference proteome</keyword>